<feature type="domain" description="Myb-like" evidence="1">
    <location>
        <begin position="26"/>
        <end position="79"/>
    </location>
</feature>
<reference evidence="3" key="1">
    <citation type="journal article" date="2013" name="Science">
        <title>The Amborella genome and the evolution of flowering plants.</title>
        <authorList>
            <consortium name="Amborella Genome Project"/>
        </authorList>
    </citation>
    <scope>NUCLEOTIDE SEQUENCE [LARGE SCALE GENOMIC DNA]</scope>
</reference>
<dbReference type="AlphaFoldDB" id="U5DA38"/>
<gene>
    <name evidence="2" type="ORF">AMTR_s00061p00088360</name>
</gene>
<dbReference type="Gramene" id="ERN19055">
    <property type="protein sequence ID" value="ERN19055"/>
    <property type="gene ID" value="AMTR_s00061p00088360"/>
</dbReference>
<accession>U5DA38</accession>
<evidence type="ECO:0000313" key="3">
    <source>
        <dbReference type="Proteomes" id="UP000017836"/>
    </source>
</evidence>
<dbReference type="eggNOG" id="KOG0051">
    <property type="taxonomic scope" value="Eukaryota"/>
</dbReference>
<protein>
    <recommendedName>
        <fullName evidence="1">Myb-like domain-containing protein</fullName>
    </recommendedName>
</protein>
<dbReference type="STRING" id="13333.U5DA38"/>
<sequence length="111" mass="13113">MDWSSCLGFKVGFESHVYQRYDQLVSRMVKDGIWDNADDQRLLKGLLESNACCVEEVDWDDLIENRDGQTCRRRWQQMTKHIGKNRIKPFLEQVHLLASRYSPKLLEDPIV</sequence>
<dbReference type="InterPro" id="IPR001005">
    <property type="entry name" value="SANT/Myb"/>
</dbReference>
<evidence type="ECO:0000313" key="2">
    <source>
        <dbReference type="EMBL" id="ERN19055.1"/>
    </source>
</evidence>
<keyword evidence="3" id="KW-1185">Reference proteome</keyword>
<name>U5DA38_AMBTC</name>
<proteinExistence type="predicted"/>
<dbReference type="PROSITE" id="PS50090">
    <property type="entry name" value="MYB_LIKE"/>
    <property type="match status" value="1"/>
</dbReference>
<dbReference type="HOGENOM" id="CLU_2161813_0_0_1"/>
<organism evidence="2 3">
    <name type="scientific">Amborella trichopoda</name>
    <dbReference type="NCBI Taxonomy" id="13333"/>
    <lineage>
        <taxon>Eukaryota</taxon>
        <taxon>Viridiplantae</taxon>
        <taxon>Streptophyta</taxon>
        <taxon>Embryophyta</taxon>
        <taxon>Tracheophyta</taxon>
        <taxon>Spermatophyta</taxon>
        <taxon>Magnoliopsida</taxon>
        <taxon>Amborellales</taxon>
        <taxon>Amborellaceae</taxon>
        <taxon>Amborella</taxon>
    </lineage>
</organism>
<dbReference type="PANTHER" id="PTHR47430:SF4">
    <property type="entry name" value="GB|AAC33480.1"/>
    <property type="match status" value="1"/>
</dbReference>
<dbReference type="Proteomes" id="UP000017836">
    <property type="component" value="Unassembled WGS sequence"/>
</dbReference>
<evidence type="ECO:0000259" key="1">
    <source>
        <dbReference type="PROSITE" id="PS50090"/>
    </source>
</evidence>
<dbReference type="EMBL" id="KI392075">
    <property type="protein sequence ID" value="ERN19055.1"/>
    <property type="molecule type" value="Genomic_DNA"/>
</dbReference>
<dbReference type="PANTHER" id="PTHR47430">
    <property type="entry name" value="GB|AAC33480.1"/>
    <property type="match status" value="1"/>
</dbReference>